<evidence type="ECO:0000256" key="1">
    <source>
        <dbReference type="ARBA" id="ARBA00000085"/>
    </source>
</evidence>
<dbReference type="SUPFAM" id="SSF55874">
    <property type="entry name" value="ATPase domain of HSP90 chaperone/DNA topoisomerase II/histidine kinase"/>
    <property type="match status" value="1"/>
</dbReference>
<keyword evidence="8" id="KW-0418">Kinase</keyword>
<name>A0A0B0ILT6_9BACI</name>
<dbReference type="GO" id="GO:0005886">
    <property type="term" value="C:plasma membrane"/>
    <property type="evidence" value="ECO:0007669"/>
    <property type="project" value="UniProtKB-SubCell"/>
</dbReference>
<dbReference type="Gene3D" id="1.10.287.130">
    <property type="match status" value="1"/>
</dbReference>
<evidence type="ECO:0000256" key="11">
    <source>
        <dbReference type="ARBA" id="ARBA00023012"/>
    </source>
</evidence>
<evidence type="ECO:0000256" key="7">
    <source>
        <dbReference type="ARBA" id="ARBA00022741"/>
    </source>
</evidence>
<dbReference type="InterPro" id="IPR005467">
    <property type="entry name" value="His_kinase_dom"/>
</dbReference>
<dbReference type="GO" id="GO:0005524">
    <property type="term" value="F:ATP binding"/>
    <property type="evidence" value="ECO:0007669"/>
    <property type="project" value="UniProtKB-KW"/>
</dbReference>
<keyword evidence="10 13" id="KW-1133">Transmembrane helix</keyword>
<evidence type="ECO:0000256" key="10">
    <source>
        <dbReference type="ARBA" id="ARBA00022989"/>
    </source>
</evidence>
<dbReference type="EC" id="2.7.13.3" evidence="3"/>
<organism evidence="15 16">
    <name type="scientific">Halalkalibacter okhensis</name>
    <dbReference type="NCBI Taxonomy" id="333138"/>
    <lineage>
        <taxon>Bacteria</taxon>
        <taxon>Bacillati</taxon>
        <taxon>Bacillota</taxon>
        <taxon>Bacilli</taxon>
        <taxon>Bacillales</taxon>
        <taxon>Bacillaceae</taxon>
        <taxon>Halalkalibacter</taxon>
    </lineage>
</organism>
<dbReference type="AlphaFoldDB" id="A0A0B0ILT6"/>
<dbReference type="SMART" id="SM00387">
    <property type="entry name" value="HATPase_c"/>
    <property type="match status" value="1"/>
</dbReference>
<dbReference type="Pfam" id="PF02518">
    <property type="entry name" value="HATPase_c"/>
    <property type="match status" value="1"/>
</dbReference>
<keyword evidence="6 13" id="KW-0812">Transmembrane</keyword>
<dbReference type="PROSITE" id="PS50109">
    <property type="entry name" value="HIS_KIN"/>
    <property type="match status" value="1"/>
</dbReference>
<dbReference type="InterPro" id="IPR036890">
    <property type="entry name" value="HATPase_C_sf"/>
</dbReference>
<keyword evidence="9" id="KW-0067">ATP-binding</keyword>
<dbReference type="InterPro" id="IPR004358">
    <property type="entry name" value="Sig_transdc_His_kin-like_C"/>
</dbReference>
<comment type="caution">
    <text evidence="15">The sequence shown here is derived from an EMBL/GenBank/DDBJ whole genome shotgun (WGS) entry which is preliminary data.</text>
</comment>
<dbReference type="InterPro" id="IPR036097">
    <property type="entry name" value="HisK_dim/P_sf"/>
</dbReference>
<dbReference type="OrthoDB" id="9780487at2"/>
<sequence length="341" mass="40463">MNRKIMINFIKDHILFTFALYCSSGLVMAFFWLQTGQQTEMMYPWLLVTFVYIIFMTIRLYRYMTFYHLIKNKKGRFDNGSINEGHLNEEQRMVIENIKKLEERSLAKVNKLESQNENKYRVISQMIHNMKTPTSVIDLMVQYSQNENTNAQEIIEKINKENQVINEHLDQALHYLRLDYFQHDFSIEETDLLQQLRELINLKKDQFIYNQVFPQWNISQEAVAVLTDKKWNKMMLDQIISNAIKYTALKSGERQISFQIKCEEDRVHLMIEDTGMGIPENDLKRVYEPFFTGENGRKIRNASGIGLYLCKNIAERMNHKIRISSKVHKGTKVTLTYLTKL</sequence>
<dbReference type="EMBL" id="JRJU01000007">
    <property type="protein sequence ID" value="KHF40631.1"/>
    <property type="molecule type" value="Genomic_DNA"/>
</dbReference>
<dbReference type="SUPFAM" id="SSF47384">
    <property type="entry name" value="Homodimeric domain of signal transducing histidine kinase"/>
    <property type="match status" value="1"/>
</dbReference>
<keyword evidence="16" id="KW-1185">Reference proteome</keyword>
<reference evidence="15 16" key="1">
    <citation type="submission" date="2014-09" db="EMBL/GenBank/DDBJ databases">
        <title>Genome sequencing and annotation of Bacillus Okhensis strain Kh10-101T.</title>
        <authorList>
            <person name="Prakash J.S."/>
        </authorList>
    </citation>
    <scope>NUCLEOTIDE SEQUENCE [LARGE SCALE GENOMIC DNA]</scope>
    <source>
        <strain evidence="16">Kh10-101T</strain>
    </source>
</reference>
<feature type="domain" description="Histidine kinase" evidence="14">
    <location>
        <begin position="125"/>
        <end position="341"/>
    </location>
</feature>
<keyword evidence="11" id="KW-0902">Two-component regulatory system</keyword>
<dbReference type="STRING" id="333138.LQ50_07415"/>
<dbReference type="Proteomes" id="UP000030832">
    <property type="component" value="Unassembled WGS sequence"/>
</dbReference>
<accession>A0A0B0ILT6</accession>
<evidence type="ECO:0000256" key="3">
    <source>
        <dbReference type="ARBA" id="ARBA00012438"/>
    </source>
</evidence>
<evidence type="ECO:0000256" key="5">
    <source>
        <dbReference type="ARBA" id="ARBA00022679"/>
    </source>
</evidence>
<evidence type="ECO:0000256" key="6">
    <source>
        <dbReference type="ARBA" id="ARBA00022692"/>
    </source>
</evidence>
<evidence type="ECO:0000313" key="15">
    <source>
        <dbReference type="EMBL" id="KHF40631.1"/>
    </source>
</evidence>
<dbReference type="PRINTS" id="PR00344">
    <property type="entry name" value="BCTRLSENSOR"/>
</dbReference>
<dbReference type="eggNOG" id="COG0642">
    <property type="taxonomic scope" value="Bacteria"/>
</dbReference>
<keyword evidence="5" id="KW-0808">Transferase</keyword>
<evidence type="ECO:0000259" key="14">
    <source>
        <dbReference type="PROSITE" id="PS50109"/>
    </source>
</evidence>
<comment type="catalytic activity">
    <reaction evidence="1">
        <text>ATP + protein L-histidine = ADP + protein N-phospho-L-histidine.</text>
        <dbReference type="EC" id="2.7.13.3"/>
    </reaction>
</comment>
<dbReference type="Gene3D" id="3.30.565.10">
    <property type="entry name" value="Histidine kinase-like ATPase, C-terminal domain"/>
    <property type="match status" value="1"/>
</dbReference>
<evidence type="ECO:0000256" key="12">
    <source>
        <dbReference type="ARBA" id="ARBA00023136"/>
    </source>
</evidence>
<protein>
    <recommendedName>
        <fullName evidence="3">histidine kinase</fullName>
        <ecNumber evidence="3">2.7.13.3</ecNumber>
    </recommendedName>
</protein>
<proteinExistence type="predicted"/>
<dbReference type="GO" id="GO:0016036">
    <property type="term" value="P:cellular response to phosphate starvation"/>
    <property type="evidence" value="ECO:0007669"/>
    <property type="project" value="TreeGrafter"/>
</dbReference>
<evidence type="ECO:0000256" key="2">
    <source>
        <dbReference type="ARBA" id="ARBA00004651"/>
    </source>
</evidence>
<evidence type="ECO:0000256" key="13">
    <source>
        <dbReference type="SAM" id="Phobius"/>
    </source>
</evidence>
<dbReference type="PANTHER" id="PTHR45453">
    <property type="entry name" value="PHOSPHATE REGULON SENSOR PROTEIN PHOR"/>
    <property type="match status" value="1"/>
</dbReference>
<keyword evidence="4" id="KW-1003">Cell membrane</keyword>
<dbReference type="PANTHER" id="PTHR45453:SF2">
    <property type="entry name" value="HISTIDINE KINASE"/>
    <property type="match status" value="1"/>
</dbReference>
<keyword evidence="12 13" id="KW-0472">Membrane</keyword>
<evidence type="ECO:0000313" key="16">
    <source>
        <dbReference type="Proteomes" id="UP000030832"/>
    </source>
</evidence>
<evidence type="ECO:0000256" key="9">
    <source>
        <dbReference type="ARBA" id="ARBA00022840"/>
    </source>
</evidence>
<keyword evidence="7" id="KW-0547">Nucleotide-binding</keyword>
<feature type="transmembrane region" description="Helical" evidence="13">
    <location>
        <begin position="12"/>
        <end position="33"/>
    </location>
</feature>
<comment type="subcellular location">
    <subcellularLocation>
        <location evidence="2">Cell membrane</location>
        <topology evidence="2">Multi-pass membrane protein</topology>
    </subcellularLocation>
</comment>
<dbReference type="GO" id="GO:0004721">
    <property type="term" value="F:phosphoprotein phosphatase activity"/>
    <property type="evidence" value="ECO:0007669"/>
    <property type="project" value="TreeGrafter"/>
</dbReference>
<dbReference type="GO" id="GO:0000155">
    <property type="term" value="F:phosphorelay sensor kinase activity"/>
    <property type="evidence" value="ECO:0007669"/>
    <property type="project" value="InterPro"/>
</dbReference>
<dbReference type="InterPro" id="IPR003594">
    <property type="entry name" value="HATPase_dom"/>
</dbReference>
<dbReference type="RefSeq" id="WP_034627536.1">
    <property type="nucleotide sequence ID" value="NZ_JRJU01000007.1"/>
</dbReference>
<gene>
    <name evidence="15" type="ORF">LQ50_07415</name>
</gene>
<evidence type="ECO:0000256" key="8">
    <source>
        <dbReference type="ARBA" id="ARBA00022777"/>
    </source>
</evidence>
<evidence type="ECO:0000256" key="4">
    <source>
        <dbReference type="ARBA" id="ARBA00022475"/>
    </source>
</evidence>
<dbReference type="InterPro" id="IPR050351">
    <property type="entry name" value="BphY/WalK/GraS-like"/>
</dbReference>
<feature type="transmembrane region" description="Helical" evidence="13">
    <location>
        <begin position="45"/>
        <end position="64"/>
    </location>
</feature>